<organism evidence="2 3">
    <name type="scientific">Meganyctiphanes norvegica</name>
    <name type="common">Northern krill</name>
    <name type="synonym">Thysanopoda norvegica</name>
    <dbReference type="NCBI Taxonomy" id="48144"/>
    <lineage>
        <taxon>Eukaryota</taxon>
        <taxon>Metazoa</taxon>
        <taxon>Ecdysozoa</taxon>
        <taxon>Arthropoda</taxon>
        <taxon>Crustacea</taxon>
        <taxon>Multicrustacea</taxon>
        <taxon>Malacostraca</taxon>
        <taxon>Eumalacostraca</taxon>
        <taxon>Eucarida</taxon>
        <taxon>Euphausiacea</taxon>
        <taxon>Euphausiidae</taxon>
        <taxon>Meganyctiphanes</taxon>
    </lineage>
</organism>
<protein>
    <submittedName>
        <fullName evidence="2">Uncharacterized protein</fullName>
    </submittedName>
</protein>
<dbReference type="AlphaFoldDB" id="A0AAV2R8H3"/>
<gene>
    <name evidence="2" type="ORF">MNOR_LOCUS22119</name>
</gene>
<accession>A0AAV2R8H3</accession>
<feature type="region of interest" description="Disordered" evidence="1">
    <location>
        <begin position="97"/>
        <end position="122"/>
    </location>
</feature>
<reference evidence="2 3" key="1">
    <citation type="submission" date="2024-05" db="EMBL/GenBank/DDBJ databases">
        <authorList>
            <person name="Wallberg A."/>
        </authorList>
    </citation>
    <scope>NUCLEOTIDE SEQUENCE [LARGE SCALE GENOMIC DNA]</scope>
</reference>
<feature type="region of interest" description="Disordered" evidence="1">
    <location>
        <begin position="1"/>
        <end position="26"/>
    </location>
</feature>
<evidence type="ECO:0000313" key="3">
    <source>
        <dbReference type="Proteomes" id="UP001497623"/>
    </source>
</evidence>
<name>A0AAV2R8H3_MEGNR</name>
<feature type="compositionally biased region" description="Basic and acidic residues" evidence="1">
    <location>
        <begin position="1"/>
        <end position="16"/>
    </location>
</feature>
<dbReference type="EMBL" id="CAXKWB010018356">
    <property type="protein sequence ID" value="CAL4120796.1"/>
    <property type="molecule type" value="Genomic_DNA"/>
</dbReference>
<evidence type="ECO:0000313" key="2">
    <source>
        <dbReference type="EMBL" id="CAL4120796.1"/>
    </source>
</evidence>
<proteinExistence type="predicted"/>
<feature type="compositionally biased region" description="Basic residues" evidence="1">
    <location>
        <begin position="113"/>
        <end position="122"/>
    </location>
</feature>
<evidence type="ECO:0000256" key="1">
    <source>
        <dbReference type="SAM" id="MobiDB-lite"/>
    </source>
</evidence>
<keyword evidence="3" id="KW-1185">Reference proteome</keyword>
<comment type="caution">
    <text evidence="2">The sequence shown here is derived from an EMBL/GenBank/DDBJ whole genome shotgun (WGS) entry which is preliminary data.</text>
</comment>
<dbReference type="Proteomes" id="UP001497623">
    <property type="component" value="Unassembled WGS sequence"/>
</dbReference>
<sequence length="122" mass="14111">MSGKEKCEERETTRPEDDLDNGDMPDVDKLMSSLDELHQALDTMDSILKFKNTQLKDTQRRIDESVLSVQAVEKEKDLLVEEKEQIEKEKELLIEEKEGLLSTSNDCKEASKNTKKRMSHLK</sequence>